<evidence type="ECO:0000256" key="1">
    <source>
        <dbReference type="SAM" id="Phobius"/>
    </source>
</evidence>
<feature type="transmembrane region" description="Helical" evidence="1">
    <location>
        <begin position="12"/>
        <end position="36"/>
    </location>
</feature>
<comment type="caution">
    <text evidence="2">The sequence shown here is derived from an EMBL/GenBank/DDBJ whole genome shotgun (WGS) entry which is preliminary data.</text>
</comment>
<dbReference type="Proteomes" id="UP001595898">
    <property type="component" value="Unassembled WGS sequence"/>
</dbReference>
<feature type="transmembrane region" description="Helical" evidence="1">
    <location>
        <begin position="42"/>
        <end position="67"/>
    </location>
</feature>
<keyword evidence="3" id="KW-1185">Reference proteome</keyword>
<protein>
    <submittedName>
        <fullName evidence="2">Uncharacterized protein</fullName>
    </submittedName>
</protein>
<dbReference type="RefSeq" id="WP_250141338.1">
    <property type="nucleotide sequence ID" value="NZ_JALIQP010000003.1"/>
</dbReference>
<accession>A0ABD5PVQ7</accession>
<gene>
    <name evidence="2" type="ORF">ACFO5R_21995</name>
</gene>
<keyword evidence="1" id="KW-1133">Transmembrane helix</keyword>
<evidence type="ECO:0000313" key="2">
    <source>
        <dbReference type="EMBL" id="MFC4544609.1"/>
    </source>
</evidence>
<keyword evidence="1" id="KW-0812">Transmembrane</keyword>
<proteinExistence type="predicted"/>
<keyword evidence="1" id="KW-0472">Membrane</keyword>
<reference evidence="2 3" key="1">
    <citation type="journal article" date="2019" name="Int. J. Syst. Evol. Microbiol.">
        <title>The Global Catalogue of Microorganisms (GCM) 10K type strain sequencing project: providing services to taxonomists for standard genome sequencing and annotation.</title>
        <authorList>
            <consortium name="The Broad Institute Genomics Platform"/>
            <consortium name="The Broad Institute Genome Sequencing Center for Infectious Disease"/>
            <person name="Wu L."/>
            <person name="Ma J."/>
        </authorList>
    </citation>
    <scope>NUCLEOTIDE SEQUENCE [LARGE SCALE GENOMIC DNA]</scope>
    <source>
        <strain evidence="2 3">WLHS5</strain>
    </source>
</reference>
<sequence>MSSAHPPESGLVAYAIVLGLGLLTIGVGSLVGALLFGIPVTVVIQLLGGVASLVVSLLFLYLFYRLVLAMERIARKL</sequence>
<dbReference type="AlphaFoldDB" id="A0ABD5PVQ7"/>
<evidence type="ECO:0000313" key="3">
    <source>
        <dbReference type="Proteomes" id="UP001595898"/>
    </source>
</evidence>
<name>A0ABD5PVQ7_9EURY</name>
<dbReference type="EMBL" id="JBHSFA010000011">
    <property type="protein sequence ID" value="MFC4544609.1"/>
    <property type="molecule type" value="Genomic_DNA"/>
</dbReference>
<organism evidence="2 3">
    <name type="scientific">Halosolutus amylolyticus</name>
    <dbReference type="NCBI Taxonomy" id="2932267"/>
    <lineage>
        <taxon>Archaea</taxon>
        <taxon>Methanobacteriati</taxon>
        <taxon>Methanobacteriota</taxon>
        <taxon>Stenosarchaea group</taxon>
        <taxon>Halobacteria</taxon>
        <taxon>Halobacteriales</taxon>
        <taxon>Natrialbaceae</taxon>
        <taxon>Halosolutus</taxon>
    </lineage>
</organism>